<keyword evidence="3" id="KW-1185">Reference proteome</keyword>
<gene>
    <name evidence="2" type="ORF">AXG55_10140</name>
</gene>
<protein>
    <submittedName>
        <fullName evidence="2">Uncharacterized protein</fullName>
    </submittedName>
</protein>
<reference evidence="2 3" key="1">
    <citation type="submission" date="2016-10" db="EMBL/GenBank/DDBJ databases">
        <title>Silvanigrella aquatica sp. nov., isolated from a freshwater lake located in the Black Forest, Germany, description of Silvanigrellaceae fam. nov., Silvanigrellales ord. nov., reclassification of the order Bdellovibrionales in the class Oligoflexia, reclassification of the families Bacteriovoracaceae and Halobacteriovoraceae in the new order Bacteriovoracales ord. nov., and reclassification of the family Pseudobacteriovoracaceae in the order Oligoflexiales.</title>
        <authorList>
            <person name="Hahn M.W."/>
            <person name="Schmidt J."/>
            <person name="Koll U."/>
            <person name="Rohde M."/>
            <person name="Verbag S."/>
            <person name="Pitt A."/>
            <person name="Nakai R."/>
            <person name="Naganuma T."/>
            <person name="Lang E."/>
        </authorList>
    </citation>
    <scope>NUCLEOTIDE SEQUENCE [LARGE SCALE GENOMIC DNA]</scope>
    <source>
        <strain evidence="2 3">MWH-Nonnen-W8red</strain>
    </source>
</reference>
<accession>A0A1L4D223</accession>
<dbReference type="Proteomes" id="UP000184731">
    <property type="component" value="Chromosome"/>
</dbReference>
<dbReference type="AlphaFoldDB" id="A0A1L4D223"/>
<feature type="transmembrane region" description="Helical" evidence="1">
    <location>
        <begin position="6"/>
        <end position="28"/>
    </location>
</feature>
<dbReference type="EMBL" id="CP017834">
    <property type="protein sequence ID" value="APJ04246.1"/>
    <property type="molecule type" value="Genomic_DNA"/>
</dbReference>
<evidence type="ECO:0000313" key="2">
    <source>
        <dbReference type="EMBL" id="APJ04246.1"/>
    </source>
</evidence>
<feature type="transmembrane region" description="Helical" evidence="1">
    <location>
        <begin position="40"/>
        <end position="58"/>
    </location>
</feature>
<name>A0A1L4D223_9BACT</name>
<proteinExistence type="predicted"/>
<keyword evidence="1" id="KW-0472">Membrane</keyword>
<keyword evidence="1" id="KW-0812">Transmembrane</keyword>
<keyword evidence="1" id="KW-1133">Transmembrane helix</keyword>
<sequence>MKILEYISYLILQTIFNFLLFKFIILILKGNFRSIDLLNIFFRFILFEFLFYYIFFMLKN</sequence>
<organism evidence="2 3">
    <name type="scientific">Silvanigrella aquatica</name>
    <dbReference type="NCBI Taxonomy" id="1915309"/>
    <lineage>
        <taxon>Bacteria</taxon>
        <taxon>Pseudomonadati</taxon>
        <taxon>Bdellovibrionota</taxon>
        <taxon>Oligoflexia</taxon>
        <taxon>Silvanigrellales</taxon>
        <taxon>Silvanigrellaceae</taxon>
        <taxon>Silvanigrella</taxon>
    </lineage>
</organism>
<dbReference type="KEGG" id="saqi:AXG55_10140"/>
<evidence type="ECO:0000256" key="1">
    <source>
        <dbReference type="SAM" id="Phobius"/>
    </source>
</evidence>
<evidence type="ECO:0000313" key="3">
    <source>
        <dbReference type="Proteomes" id="UP000184731"/>
    </source>
</evidence>